<gene>
    <name evidence="2" type="ORF">MEUPH1_LOCUS13799</name>
</gene>
<evidence type="ECO:0000313" key="2">
    <source>
        <dbReference type="EMBL" id="CAI6358264.1"/>
    </source>
</evidence>
<reference evidence="2 3" key="1">
    <citation type="submission" date="2023-01" db="EMBL/GenBank/DDBJ databases">
        <authorList>
            <person name="Whitehead M."/>
        </authorList>
    </citation>
    <scope>NUCLEOTIDE SEQUENCE [LARGE SCALE GENOMIC DNA]</scope>
</reference>
<keyword evidence="3" id="KW-1185">Reference proteome</keyword>
<accession>A0AAV0WQC2</accession>
<dbReference type="Proteomes" id="UP001160148">
    <property type="component" value="Unassembled WGS sequence"/>
</dbReference>
<evidence type="ECO:0000313" key="3">
    <source>
        <dbReference type="Proteomes" id="UP001160148"/>
    </source>
</evidence>
<evidence type="ECO:0000256" key="1">
    <source>
        <dbReference type="SAM" id="MobiDB-lite"/>
    </source>
</evidence>
<dbReference type="AlphaFoldDB" id="A0AAV0WQC2"/>
<proteinExistence type="predicted"/>
<feature type="compositionally biased region" description="Basic residues" evidence="1">
    <location>
        <begin position="221"/>
        <end position="238"/>
    </location>
</feature>
<dbReference type="EMBL" id="CARXXK010000002">
    <property type="protein sequence ID" value="CAI6358264.1"/>
    <property type="molecule type" value="Genomic_DNA"/>
</dbReference>
<protein>
    <submittedName>
        <fullName evidence="2">Uncharacterized protein</fullName>
    </submittedName>
</protein>
<sequence length="388" mass="44022">MWQEVYSRDQPLSNKTTSKGESKSHAIGPESNASSGLWWRKAVSYNNRITTDVRFSFALPMANRIDQCAVRCPLDDNIFALTFNLQHSGLHSDCLRQGSPNRPTSEQAEHIMLITRAACNVYLNRLQENLFSTDPNSPVPSALLSNTSNELITYNMDEHSTLCNLSTENIVSIFSNQLNKLKEKTTENVPNNEPIPRLKVASYGEVLTTTEVLKRLEKAQSKKNYKKPTSKRGRPKKNINIRQPEMATTKGINKIHISEDEEDEENCISSDSSYDVNDTPFDIDVEEVEYQQPQWSLILSGTFILVDFVGGMRKKQHFKYVCVVESVDDEDGEIIAKGNYVGDEYSINENDITTIDLEMIYDISNIASSTNYNERAKNDIQISWLCNH</sequence>
<feature type="region of interest" description="Disordered" evidence="1">
    <location>
        <begin position="218"/>
        <end position="238"/>
    </location>
</feature>
<feature type="region of interest" description="Disordered" evidence="1">
    <location>
        <begin position="1"/>
        <end position="33"/>
    </location>
</feature>
<comment type="caution">
    <text evidence="2">The sequence shown here is derived from an EMBL/GenBank/DDBJ whole genome shotgun (WGS) entry which is preliminary data.</text>
</comment>
<organism evidence="2 3">
    <name type="scientific">Macrosiphum euphorbiae</name>
    <name type="common">potato aphid</name>
    <dbReference type="NCBI Taxonomy" id="13131"/>
    <lineage>
        <taxon>Eukaryota</taxon>
        <taxon>Metazoa</taxon>
        <taxon>Ecdysozoa</taxon>
        <taxon>Arthropoda</taxon>
        <taxon>Hexapoda</taxon>
        <taxon>Insecta</taxon>
        <taxon>Pterygota</taxon>
        <taxon>Neoptera</taxon>
        <taxon>Paraneoptera</taxon>
        <taxon>Hemiptera</taxon>
        <taxon>Sternorrhyncha</taxon>
        <taxon>Aphidomorpha</taxon>
        <taxon>Aphidoidea</taxon>
        <taxon>Aphididae</taxon>
        <taxon>Macrosiphini</taxon>
        <taxon>Macrosiphum</taxon>
    </lineage>
</organism>
<name>A0AAV0WQC2_9HEMI</name>